<proteinExistence type="predicted"/>
<accession>A0A0U2WW02</accession>
<dbReference type="AlphaFoldDB" id="A0A0U2WW02"/>
<sequence length="37" mass="4174">MLKPRVAKSAIVRFALPKNQAKLAFSYAIAPIYRLIN</sequence>
<dbReference type="Proteomes" id="UP000065261">
    <property type="component" value="Chromosome I"/>
</dbReference>
<evidence type="ECO:0000313" key="2">
    <source>
        <dbReference type="Proteomes" id="UP000065261"/>
    </source>
</evidence>
<protein>
    <submittedName>
        <fullName evidence="1">Uncharacterized protein</fullName>
    </submittedName>
</protein>
<reference evidence="1 2" key="1">
    <citation type="submission" date="2015-03" db="EMBL/GenBank/DDBJ databases">
        <authorList>
            <person name="Murphy D."/>
        </authorList>
    </citation>
    <scope>NUCLEOTIDE SEQUENCE [LARGE SCALE GENOMIC DNA]</scope>
    <source>
        <strain evidence="1 2">KMM 520</strain>
    </source>
</reference>
<dbReference type="PATRIC" id="fig|1315283.4.peg.1066"/>
<name>A0A0U2WW02_9GAMM</name>
<gene>
    <name evidence="1" type="ORF">PTRA_a1225</name>
</gene>
<evidence type="ECO:0000313" key="1">
    <source>
        <dbReference type="EMBL" id="ALS32472.1"/>
    </source>
</evidence>
<organism evidence="1">
    <name type="scientific">Pseudoalteromonas translucida KMM 520</name>
    <dbReference type="NCBI Taxonomy" id="1315283"/>
    <lineage>
        <taxon>Bacteria</taxon>
        <taxon>Pseudomonadati</taxon>
        <taxon>Pseudomonadota</taxon>
        <taxon>Gammaproteobacteria</taxon>
        <taxon>Alteromonadales</taxon>
        <taxon>Pseudoalteromonadaceae</taxon>
        <taxon>Pseudoalteromonas</taxon>
    </lineage>
</organism>
<dbReference type="EMBL" id="CP011034">
    <property type="protein sequence ID" value="ALS32472.1"/>
    <property type="molecule type" value="Genomic_DNA"/>
</dbReference>
<dbReference type="KEGG" id="ptn:PTRA_a1225"/>